<evidence type="ECO:0000313" key="10">
    <source>
        <dbReference type="EMBL" id="QDZ21401.1"/>
    </source>
</evidence>
<evidence type="ECO:0000313" key="11">
    <source>
        <dbReference type="Proteomes" id="UP000316726"/>
    </source>
</evidence>
<keyword evidence="5 7" id="KW-0067">ATP-binding</keyword>
<dbReference type="InterPro" id="IPR023313">
    <property type="entry name" value="UBQ-conjugating_AS"/>
</dbReference>
<dbReference type="CDD" id="cd23804">
    <property type="entry name" value="UBCc_UBE2S"/>
    <property type="match status" value="1"/>
</dbReference>
<dbReference type="Pfam" id="PF00179">
    <property type="entry name" value="UQ_con"/>
    <property type="match status" value="1"/>
</dbReference>
<evidence type="ECO:0000259" key="9">
    <source>
        <dbReference type="PROSITE" id="PS50127"/>
    </source>
</evidence>
<dbReference type="STRING" id="1764295.A0A5B8MMA6"/>
<reference evidence="10 11" key="1">
    <citation type="submission" date="2018-07" db="EMBL/GenBank/DDBJ databases">
        <title>The complete nuclear genome of the prasinophyte Chloropicon primus (CCMP1205).</title>
        <authorList>
            <person name="Pombert J.-F."/>
            <person name="Otis C."/>
            <person name="Turmel M."/>
            <person name="Lemieux C."/>
        </authorList>
    </citation>
    <scope>NUCLEOTIDE SEQUENCE [LARGE SCALE GENOMIC DNA]</scope>
    <source>
        <strain evidence="10 11">CCMP1205</strain>
    </source>
</reference>
<dbReference type="InterPro" id="IPR016135">
    <property type="entry name" value="UBQ-conjugating_enzyme/RWD"/>
</dbReference>
<sequence>MGDRSDMGSSCCAPPPAVLATVMKELKDMKKSPADGIKISINESNISDIQAEIEGPTGTPFENGKFKLKLVLGADYPQVPPKGYFITNIFHPNVSKGGDICVNTLKQDWNPGHGIRHILMVIRCLLIEPFPESALNDEASKLLLEDYEEYARRAKLMTSIHAASKAVPLSVDVANQMPTGKKQLAGMKSPLKDKRNKDKKRSLKRL</sequence>
<keyword evidence="11" id="KW-1185">Reference proteome</keyword>
<feature type="region of interest" description="Disordered" evidence="8">
    <location>
        <begin position="180"/>
        <end position="206"/>
    </location>
</feature>
<evidence type="ECO:0000256" key="6">
    <source>
        <dbReference type="PROSITE-ProRule" id="PRU10133"/>
    </source>
</evidence>
<dbReference type="InterPro" id="IPR050113">
    <property type="entry name" value="Ub_conjugating_enzyme"/>
</dbReference>
<evidence type="ECO:0000256" key="7">
    <source>
        <dbReference type="RuleBase" id="RU362109"/>
    </source>
</evidence>
<evidence type="ECO:0000256" key="3">
    <source>
        <dbReference type="ARBA" id="ARBA00022741"/>
    </source>
</evidence>
<accession>A0A5B8MMA6</accession>
<gene>
    <name evidence="10" type="ORF">A3770_05p39190</name>
</gene>
<evidence type="ECO:0000256" key="1">
    <source>
        <dbReference type="ARBA" id="ARBA00012486"/>
    </source>
</evidence>
<dbReference type="InterPro" id="IPR000608">
    <property type="entry name" value="UBC"/>
</dbReference>
<dbReference type="Proteomes" id="UP000316726">
    <property type="component" value="Chromosome 5"/>
</dbReference>
<dbReference type="EC" id="2.3.2.23" evidence="1"/>
<dbReference type="SUPFAM" id="SSF54495">
    <property type="entry name" value="UBC-like"/>
    <property type="match status" value="1"/>
</dbReference>
<evidence type="ECO:0000256" key="8">
    <source>
        <dbReference type="SAM" id="MobiDB-lite"/>
    </source>
</evidence>
<protein>
    <recommendedName>
        <fullName evidence="1">E2 ubiquitin-conjugating enzyme</fullName>
        <ecNumber evidence="1">2.3.2.23</ecNumber>
    </recommendedName>
</protein>
<dbReference type="Gene3D" id="3.10.110.10">
    <property type="entry name" value="Ubiquitin Conjugating Enzyme"/>
    <property type="match status" value="1"/>
</dbReference>
<dbReference type="SMART" id="SM00212">
    <property type="entry name" value="UBCc"/>
    <property type="match status" value="1"/>
</dbReference>
<feature type="compositionally biased region" description="Basic residues" evidence="8">
    <location>
        <begin position="197"/>
        <end position="206"/>
    </location>
</feature>
<dbReference type="AlphaFoldDB" id="A0A5B8MMA6"/>
<name>A0A5B8MMA6_9CHLO</name>
<dbReference type="GO" id="GO:0061631">
    <property type="term" value="F:ubiquitin conjugating enzyme activity"/>
    <property type="evidence" value="ECO:0007669"/>
    <property type="project" value="UniProtKB-EC"/>
</dbReference>
<dbReference type="PANTHER" id="PTHR24067">
    <property type="entry name" value="UBIQUITIN-CONJUGATING ENZYME E2"/>
    <property type="match status" value="1"/>
</dbReference>
<evidence type="ECO:0000256" key="2">
    <source>
        <dbReference type="ARBA" id="ARBA00022679"/>
    </source>
</evidence>
<organism evidence="10 11">
    <name type="scientific">Chloropicon primus</name>
    <dbReference type="NCBI Taxonomy" id="1764295"/>
    <lineage>
        <taxon>Eukaryota</taxon>
        <taxon>Viridiplantae</taxon>
        <taxon>Chlorophyta</taxon>
        <taxon>Chloropicophyceae</taxon>
        <taxon>Chloropicales</taxon>
        <taxon>Chloropicaceae</taxon>
        <taxon>Chloropicon</taxon>
    </lineage>
</organism>
<keyword evidence="3 7" id="KW-0547">Nucleotide-binding</keyword>
<dbReference type="FunFam" id="3.10.110.10:FF:000031">
    <property type="entry name" value="Ubiquitin-conjugating enzyme E2 22"/>
    <property type="match status" value="1"/>
</dbReference>
<keyword evidence="2" id="KW-0808">Transferase</keyword>
<comment type="similarity">
    <text evidence="7">Belongs to the ubiquitin-conjugating enzyme family.</text>
</comment>
<dbReference type="PROSITE" id="PS00183">
    <property type="entry name" value="UBC_1"/>
    <property type="match status" value="1"/>
</dbReference>
<feature type="domain" description="UBC core" evidence="9">
    <location>
        <begin position="17"/>
        <end position="163"/>
    </location>
</feature>
<dbReference type="GO" id="GO:0005524">
    <property type="term" value="F:ATP binding"/>
    <property type="evidence" value="ECO:0007669"/>
    <property type="project" value="UniProtKB-UniRule"/>
</dbReference>
<evidence type="ECO:0000256" key="4">
    <source>
        <dbReference type="ARBA" id="ARBA00022786"/>
    </source>
</evidence>
<feature type="active site" description="Glycyl thioester intermediate" evidence="6">
    <location>
        <position position="101"/>
    </location>
</feature>
<proteinExistence type="inferred from homology"/>
<keyword evidence="4 7" id="KW-0833">Ubl conjugation pathway</keyword>
<dbReference type="PROSITE" id="PS50127">
    <property type="entry name" value="UBC_2"/>
    <property type="match status" value="1"/>
</dbReference>
<evidence type="ECO:0000256" key="5">
    <source>
        <dbReference type="ARBA" id="ARBA00022840"/>
    </source>
</evidence>
<dbReference type="EMBL" id="CP031038">
    <property type="protein sequence ID" value="QDZ21401.1"/>
    <property type="molecule type" value="Genomic_DNA"/>
</dbReference>
<dbReference type="OrthoDB" id="10069349at2759"/>